<feature type="compositionally biased region" description="Basic residues" evidence="1">
    <location>
        <begin position="144"/>
        <end position="161"/>
    </location>
</feature>
<name>A0A1D6KD44_MAIZE</name>
<dbReference type="InParanoid" id="A0A1D6KD44"/>
<feature type="region of interest" description="Disordered" evidence="1">
    <location>
        <begin position="130"/>
        <end position="161"/>
    </location>
</feature>
<dbReference type="SMR" id="A0A1D6KD44"/>
<sequence>MELDSGDLGEHNREPGRDRGRGSSGRHGRDGQGAMRRGEHHGELGGEETITRELGAAGPNLSWSSWHRRSRGKALRRAWGGLRPGTQEARRNVHGEHREMGKSGSVRVPWKGKLRGGARLEEWEAAARRSLRAQTGRAPCRGQGRTRKLRGRRRREGGKEV</sequence>
<feature type="compositionally biased region" description="Basic and acidic residues" evidence="1">
    <location>
        <begin position="8"/>
        <end position="21"/>
    </location>
</feature>
<evidence type="ECO:0000313" key="2">
    <source>
        <dbReference type="EMBL" id="ONM01158.1"/>
    </source>
</evidence>
<accession>A0A1D6KD44</accession>
<reference evidence="2" key="1">
    <citation type="submission" date="2015-12" db="EMBL/GenBank/DDBJ databases">
        <title>Update maize B73 reference genome by single molecule sequencing technologies.</title>
        <authorList>
            <consortium name="Maize Genome Sequencing Project"/>
            <person name="Ware D."/>
        </authorList>
    </citation>
    <scope>NUCLEOTIDE SEQUENCE [LARGE SCALE GENOMIC DNA]</scope>
    <source>
        <tissue evidence="2">Seedling</tissue>
    </source>
</reference>
<organism evidence="2">
    <name type="scientific">Zea mays</name>
    <name type="common">Maize</name>
    <dbReference type="NCBI Taxonomy" id="4577"/>
    <lineage>
        <taxon>Eukaryota</taxon>
        <taxon>Viridiplantae</taxon>
        <taxon>Streptophyta</taxon>
        <taxon>Embryophyta</taxon>
        <taxon>Tracheophyta</taxon>
        <taxon>Spermatophyta</taxon>
        <taxon>Magnoliopsida</taxon>
        <taxon>Liliopsida</taxon>
        <taxon>Poales</taxon>
        <taxon>Poaceae</taxon>
        <taxon>PACMAD clade</taxon>
        <taxon>Panicoideae</taxon>
        <taxon>Andropogonodae</taxon>
        <taxon>Andropogoneae</taxon>
        <taxon>Tripsacinae</taxon>
        <taxon>Zea</taxon>
    </lineage>
</organism>
<evidence type="ECO:0000256" key="1">
    <source>
        <dbReference type="SAM" id="MobiDB-lite"/>
    </source>
</evidence>
<feature type="region of interest" description="Disordered" evidence="1">
    <location>
        <begin position="1"/>
        <end position="70"/>
    </location>
</feature>
<dbReference type="PaxDb" id="4577-AC190763.3_FGP002"/>
<dbReference type="AlphaFoldDB" id="A0A1D6KD44"/>
<protein>
    <submittedName>
        <fullName evidence="2">Uncharacterized protein</fullName>
    </submittedName>
</protein>
<proteinExistence type="predicted"/>
<gene>
    <name evidence="2" type="ORF">ZEAMMB73_Zm00001d030602</name>
</gene>
<dbReference type="EMBL" id="CM007647">
    <property type="protein sequence ID" value="ONM01158.1"/>
    <property type="molecule type" value="Genomic_DNA"/>
</dbReference>